<keyword evidence="1" id="KW-0472">Membrane</keyword>
<reference evidence="2 3" key="1">
    <citation type="journal article" date="2019" name="Nat. Microbiol.">
        <title>Wide diversity of methane and short-chain alkane metabolisms in uncultured archaea.</title>
        <authorList>
            <person name="Borrel G."/>
            <person name="Adam P.S."/>
            <person name="McKay L.J."/>
            <person name="Chen L.X."/>
            <person name="Sierra-Garcia I.N."/>
            <person name="Sieber C.M."/>
            <person name="Letourneur Q."/>
            <person name="Ghozlane A."/>
            <person name="Andersen G.L."/>
            <person name="Li W.J."/>
            <person name="Hallam S.J."/>
            <person name="Muyzer G."/>
            <person name="de Oliveira V.M."/>
            <person name="Inskeep W.P."/>
            <person name="Banfield J.F."/>
            <person name="Gribaldo S."/>
        </authorList>
    </citation>
    <scope>NUCLEOTIDE SEQUENCE [LARGE SCALE GENOMIC DNA]</scope>
    <source>
        <strain evidence="2">NM1b</strain>
    </source>
</reference>
<evidence type="ECO:0000313" key="3">
    <source>
        <dbReference type="Proteomes" id="UP000320766"/>
    </source>
</evidence>
<evidence type="ECO:0000313" key="2">
    <source>
        <dbReference type="EMBL" id="RZN71025.1"/>
    </source>
</evidence>
<dbReference type="GO" id="GO:0097588">
    <property type="term" value="P:archaeal or bacterial-type flagellum-dependent cell motility"/>
    <property type="evidence" value="ECO:0007669"/>
    <property type="project" value="InterPro"/>
</dbReference>
<evidence type="ECO:0008006" key="4">
    <source>
        <dbReference type="Google" id="ProtNLM"/>
    </source>
</evidence>
<gene>
    <name evidence="2" type="ORF">EF807_02655</name>
</gene>
<protein>
    <recommendedName>
        <fullName evidence="4">Flagellin</fullName>
    </recommendedName>
</protein>
<evidence type="ECO:0000256" key="1">
    <source>
        <dbReference type="SAM" id="Phobius"/>
    </source>
</evidence>
<proteinExistence type="predicted"/>
<keyword evidence="1" id="KW-0812">Transmembrane</keyword>
<accession>A0A520KXS6</accession>
<dbReference type="EMBL" id="RXIL01000047">
    <property type="protein sequence ID" value="RZN71025.1"/>
    <property type="molecule type" value="Genomic_DNA"/>
</dbReference>
<organism evidence="2 3">
    <name type="scientific">Candidatus Methanolliviera hydrocarbonicum</name>
    <dbReference type="NCBI Taxonomy" id="2491085"/>
    <lineage>
        <taxon>Archaea</taxon>
        <taxon>Methanobacteriati</taxon>
        <taxon>Methanobacteriota</taxon>
        <taxon>Candidatus Methanoliparia</taxon>
        <taxon>Candidatus Methanoliparales</taxon>
        <taxon>Candidatus Methanollivieraceae</taxon>
        <taxon>Candidatus Methanolliviera</taxon>
    </lineage>
</organism>
<keyword evidence="1" id="KW-1133">Transmembrane helix</keyword>
<feature type="transmembrane region" description="Helical" evidence="1">
    <location>
        <begin position="6"/>
        <end position="24"/>
    </location>
</feature>
<dbReference type="InterPro" id="IPR002774">
    <property type="entry name" value="Flagellin_arc-type"/>
</dbReference>
<dbReference type="AlphaFoldDB" id="A0A520KXS6"/>
<dbReference type="Proteomes" id="UP000320766">
    <property type="component" value="Unassembled WGS sequence"/>
</dbReference>
<dbReference type="Pfam" id="PF01917">
    <property type="entry name" value="Flagellin_arch-type"/>
    <property type="match status" value="1"/>
</dbReference>
<name>A0A520KXS6_9EURY</name>
<sequence length="166" mass="18642">MGLDTVIVAGILIIAAMAASYVVAGGMNTVMRTTSETFKTMQEDNFDKMNTRIQIEDVVYINGSFYLRVSNAGSTKIRDVDKMDILVYDGKDTEWVPHIQQKGEMGWVVEEIENDILNPGIFDPGEVMNIKVDLDYYIPYNSDTWIKIIAPNGAESTKYFSGGWYS</sequence>
<comment type="caution">
    <text evidence="2">The sequence shown here is derived from an EMBL/GenBank/DDBJ whole genome shotgun (WGS) entry which is preliminary data.</text>
</comment>
<dbReference type="GO" id="GO:0005198">
    <property type="term" value="F:structural molecule activity"/>
    <property type="evidence" value="ECO:0007669"/>
    <property type="project" value="InterPro"/>
</dbReference>